<evidence type="ECO:0000256" key="2">
    <source>
        <dbReference type="RuleBase" id="RU003971"/>
    </source>
</evidence>
<protein>
    <recommendedName>
        <fullName evidence="7">Caspase-3</fullName>
    </recommendedName>
</protein>
<evidence type="ECO:0000313" key="6">
    <source>
        <dbReference type="Proteomes" id="UP001208570"/>
    </source>
</evidence>
<dbReference type="AlphaFoldDB" id="A0AAD9J0P8"/>
<dbReference type="PROSITE" id="PS50208">
    <property type="entry name" value="CASPASE_P20"/>
    <property type="match status" value="2"/>
</dbReference>
<reference evidence="5" key="1">
    <citation type="journal article" date="2023" name="Mol. Biol. Evol.">
        <title>Third-Generation Sequencing Reveals the Adaptive Role of the Epigenome in Three Deep-Sea Polychaetes.</title>
        <authorList>
            <person name="Perez M."/>
            <person name="Aroh O."/>
            <person name="Sun Y."/>
            <person name="Lan Y."/>
            <person name="Juniper S.K."/>
            <person name="Young C.R."/>
            <person name="Angers B."/>
            <person name="Qian P.Y."/>
        </authorList>
    </citation>
    <scope>NUCLEOTIDE SEQUENCE</scope>
    <source>
        <strain evidence="5">P08H-3</strain>
    </source>
</reference>
<organism evidence="5 6">
    <name type="scientific">Paralvinella palmiformis</name>
    <dbReference type="NCBI Taxonomy" id="53620"/>
    <lineage>
        <taxon>Eukaryota</taxon>
        <taxon>Metazoa</taxon>
        <taxon>Spiralia</taxon>
        <taxon>Lophotrochozoa</taxon>
        <taxon>Annelida</taxon>
        <taxon>Polychaeta</taxon>
        <taxon>Sedentaria</taxon>
        <taxon>Canalipalpata</taxon>
        <taxon>Terebellida</taxon>
        <taxon>Terebelliformia</taxon>
        <taxon>Alvinellidae</taxon>
        <taxon>Paralvinella</taxon>
    </lineage>
</organism>
<dbReference type="Proteomes" id="UP001208570">
    <property type="component" value="Unassembled WGS sequence"/>
</dbReference>
<dbReference type="InterPro" id="IPR052039">
    <property type="entry name" value="Caspase-related_regulators"/>
</dbReference>
<comment type="caution">
    <text evidence="5">The sequence shown here is derived from an EMBL/GenBank/DDBJ whole genome shotgun (WGS) entry which is preliminary data.</text>
</comment>
<proteinExistence type="inferred from homology"/>
<dbReference type="SMART" id="SM00115">
    <property type="entry name" value="CASc"/>
    <property type="match status" value="1"/>
</dbReference>
<dbReference type="PANTHER" id="PTHR22576:SF41">
    <property type="entry name" value="CASPASE 14, APOPTOSIS-RELATED CYSTEINE PEPTIDASE"/>
    <property type="match status" value="1"/>
</dbReference>
<dbReference type="PRINTS" id="PR00376">
    <property type="entry name" value="IL1BCENZYME"/>
</dbReference>
<dbReference type="SUPFAM" id="SSF52129">
    <property type="entry name" value="Caspase-like"/>
    <property type="match status" value="1"/>
</dbReference>
<dbReference type="InterPro" id="IPR002138">
    <property type="entry name" value="Pept_C14_p10"/>
</dbReference>
<name>A0AAD9J0P8_9ANNE</name>
<evidence type="ECO:0000256" key="1">
    <source>
        <dbReference type="ARBA" id="ARBA00010134"/>
    </source>
</evidence>
<dbReference type="InterPro" id="IPR011600">
    <property type="entry name" value="Pept_C14_caspase"/>
</dbReference>
<evidence type="ECO:0008006" key="7">
    <source>
        <dbReference type="Google" id="ProtNLM"/>
    </source>
</evidence>
<evidence type="ECO:0000259" key="4">
    <source>
        <dbReference type="PROSITE" id="PS50208"/>
    </source>
</evidence>
<accession>A0AAD9J0P8</accession>
<keyword evidence="6" id="KW-1185">Reference proteome</keyword>
<feature type="domain" description="Caspase family p10" evidence="3">
    <location>
        <begin position="202"/>
        <end position="253"/>
    </location>
</feature>
<dbReference type="PROSITE" id="PS50207">
    <property type="entry name" value="CASPASE_P10"/>
    <property type="match status" value="1"/>
</dbReference>
<dbReference type="InterPro" id="IPR015917">
    <property type="entry name" value="Pept_C14A"/>
</dbReference>
<dbReference type="InterPro" id="IPR029030">
    <property type="entry name" value="Caspase-like_dom_sf"/>
</dbReference>
<feature type="domain" description="Caspase family p20" evidence="4">
    <location>
        <begin position="96"/>
        <end position="122"/>
    </location>
</feature>
<feature type="domain" description="Caspase family p20" evidence="4">
    <location>
        <begin position="20"/>
        <end position="95"/>
    </location>
</feature>
<comment type="similarity">
    <text evidence="1 2">Belongs to the peptidase C14A family.</text>
</comment>
<evidence type="ECO:0000259" key="3">
    <source>
        <dbReference type="PROSITE" id="PS50207"/>
    </source>
</evidence>
<dbReference type="GO" id="GO:0004197">
    <property type="term" value="F:cysteine-type endopeptidase activity"/>
    <property type="evidence" value="ECO:0007669"/>
    <property type="project" value="InterPro"/>
</dbReference>
<dbReference type="EMBL" id="JAODUP010000758">
    <property type="protein sequence ID" value="KAK2144419.1"/>
    <property type="molecule type" value="Genomic_DNA"/>
</dbReference>
<dbReference type="Pfam" id="PF00656">
    <property type="entry name" value="Peptidase_C14"/>
    <property type="match status" value="2"/>
</dbReference>
<evidence type="ECO:0000313" key="5">
    <source>
        <dbReference type="EMBL" id="KAK2144419.1"/>
    </source>
</evidence>
<dbReference type="PANTHER" id="PTHR22576">
    <property type="entry name" value="MUCOSA ASSOCIATED LYMPHOID TISSUE LYMPHOMA TRANSLOCATION PROTEIN 1/PARACASPASE"/>
    <property type="match status" value="1"/>
</dbReference>
<sequence length="254" mass="28917">MSTSFQSSDSQQSNSQYHFEKGKAIIICNYEFEEKMYNRNGSEKDVEPLCKVLKNLKFTVDTYSDLKAEDMIDKIKAADENSQAICGTDKEITVLELLEAANLDCLNEKPKIFLLHHCRGKRFPLTIDVEEDDAGKVVSANVDTSPSDVKKDCTVKIMPINPLPHYFLHFSSSEGFFSFNTSTGSPFLLKWCDVLKGEMNKEIMDLATEVNNKVCREYTSNAPGKIVFGLEAHNHKMTPEFISTLRRDFYFLMM</sequence>
<dbReference type="InterPro" id="IPR001309">
    <property type="entry name" value="Pept_C14_p20"/>
</dbReference>
<gene>
    <name evidence="5" type="ORF">LSH36_758g00063</name>
</gene>
<dbReference type="Gene3D" id="3.40.50.1460">
    <property type="match status" value="1"/>
</dbReference>
<dbReference type="GO" id="GO:0006508">
    <property type="term" value="P:proteolysis"/>
    <property type="evidence" value="ECO:0007669"/>
    <property type="project" value="InterPro"/>
</dbReference>